<dbReference type="VEuPathDB" id="PlasmoDB:PmUG01_13018100"/>
<proteinExistence type="predicted"/>
<protein>
    <submittedName>
        <fullName evidence="2">Uncharacterized protein</fullName>
    </submittedName>
</protein>
<dbReference type="AlphaFoldDB" id="A0A1C3KEJ2"/>
<evidence type="ECO:0000313" key="3">
    <source>
        <dbReference type="Proteomes" id="UP000219799"/>
    </source>
</evidence>
<evidence type="ECO:0000313" key="2">
    <source>
        <dbReference type="EMBL" id="SBT71998.1"/>
    </source>
</evidence>
<feature type="coiled-coil region" evidence="1">
    <location>
        <begin position="244"/>
        <end position="275"/>
    </location>
</feature>
<name>A0A1C3KEJ2_PLAMA</name>
<dbReference type="Proteomes" id="UP000219799">
    <property type="component" value="Chromosome 13"/>
</dbReference>
<reference evidence="2 3" key="1">
    <citation type="submission" date="2016-06" db="EMBL/GenBank/DDBJ databases">
        <authorList>
            <consortium name="Pathogen Informatics"/>
        </authorList>
    </citation>
    <scope>NUCLEOTIDE SEQUENCE [LARGE SCALE GENOMIC DNA]</scope>
    <source>
        <strain evidence="2">PmlGA01</strain>
    </source>
</reference>
<evidence type="ECO:0000256" key="1">
    <source>
        <dbReference type="SAM" id="Coils"/>
    </source>
</evidence>
<sequence>MNITHFINCIIEAINILFVNQSHNQITVEWLSFVIRFSICFIHWMKNHDENLINLVPLTKKQFELKKRNLLFYSLFSSYSEVYALYLDIDKNNKFTGCKKKFVKAENLEEFYNYLEESTILPKKGEDYYKKSDYDISEDCTYSNFLDDVFYRCEHDIIKMLFDEQIFKNLSISLIEFYFAIYMIQFIESKRLSILLFLFCEKKSYLNKEKQFLKIIEARKKDIQNITCSYNSTKVYEFVEYNFLMEYNDVLKNKIKKLQNLIKKKEQILVKKEKMKSMTLPQGDNINRISNINTYFVQTLKKLLEESPPCSNNIQNKSISDKREHSE</sequence>
<keyword evidence="1" id="KW-0175">Coiled coil</keyword>
<accession>A0A1C3KEJ2</accession>
<gene>
    <name evidence="2" type="primary">PmlGA01_130010800</name>
    <name evidence="2" type="ORF">PMLGA01_130010800</name>
</gene>
<dbReference type="EMBL" id="LT594501">
    <property type="protein sequence ID" value="SBT71998.1"/>
    <property type="molecule type" value="Genomic_DNA"/>
</dbReference>
<organism evidence="2 3">
    <name type="scientific">Plasmodium malariae</name>
    <dbReference type="NCBI Taxonomy" id="5858"/>
    <lineage>
        <taxon>Eukaryota</taxon>
        <taxon>Sar</taxon>
        <taxon>Alveolata</taxon>
        <taxon>Apicomplexa</taxon>
        <taxon>Aconoidasida</taxon>
        <taxon>Haemosporida</taxon>
        <taxon>Plasmodiidae</taxon>
        <taxon>Plasmodium</taxon>
        <taxon>Plasmodium (Plasmodium)</taxon>
    </lineage>
</organism>